<evidence type="ECO:0000313" key="1">
    <source>
        <dbReference type="EMBL" id="EPC31835.1"/>
    </source>
</evidence>
<reference evidence="1 2" key="1">
    <citation type="journal article" date="2013" name="PLoS ONE">
        <title>Lactobacillus paracasei comparative genomics: towards species pan-genome definition and exploitation of diversity.</title>
        <authorList>
            <person name="Smokvina T."/>
            <person name="Wels M."/>
            <person name="Polka J."/>
            <person name="Chervaux C."/>
            <person name="Brisse S."/>
            <person name="Boekhorst J."/>
            <person name="van Hylckama Vlieg J.E."/>
            <person name="Siezen R.J."/>
        </authorList>
    </citation>
    <scope>NUCLEOTIDE SEQUENCE [LARGE SCALE GENOMIC DNA]</scope>
    <source>
        <strain evidence="1 2">Lpp22</strain>
    </source>
</reference>
<accession>A0A8E0M6E8</accession>
<dbReference type="AlphaFoldDB" id="A0A8E0M6E8"/>
<dbReference type="Gene3D" id="1.10.260.40">
    <property type="entry name" value="lambda repressor-like DNA-binding domains"/>
    <property type="match status" value="1"/>
</dbReference>
<dbReference type="SUPFAM" id="SSF47413">
    <property type="entry name" value="lambda repressor-like DNA-binding domains"/>
    <property type="match status" value="1"/>
</dbReference>
<name>A0A8E0M6E8_LACPA</name>
<gene>
    <name evidence="1" type="ORF">Lpp22_0576</name>
</gene>
<dbReference type="InterPro" id="IPR010982">
    <property type="entry name" value="Lambda_DNA-bd_dom_sf"/>
</dbReference>
<dbReference type="GO" id="GO:0003677">
    <property type="term" value="F:DNA binding"/>
    <property type="evidence" value="ECO:0007669"/>
    <property type="project" value="InterPro"/>
</dbReference>
<organism evidence="1 2">
    <name type="scientific">Lacticaseibacillus paracasei subsp. paracasei Lpp22</name>
    <dbReference type="NCBI Taxonomy" id="1256221"/>
    <lineage>
        <taxon>Bacteria</taxon>
        <taxon>Bacillati</taxon>
        <taxon>Bacillota</taxon>
        <taxon>Bacilli</taxon>
        <taxon>Lactobacillales</taxon>
        <taxon>Lactobacillaceae</taxon>
        <taxon>Lacticaseibacillus</taxon>
    </lineage>
</organism>
<proteinExistence type="predicted"/>
<dbReference type="EMBL" id="ANMI01000047">
    <property type="protein sequence ID" value="EPC31835.1"/>
    <property type="molecule type" value="Genomic_DNA"/>
</dbReference>
<protein>
    <submittedName>
        <fullName evidence="1">Uncharacterized protein</fullName>
    </submittedName>
</protein>
<sequence length="92" mass="10722">MIGHQNKTNNEGQDWARERLRNYLDTHENLNQQRFAYVAGVNPKTIGHFLNDGDTYPALLRKIARAMTTSYEKLLSPISQEEYQELQKQLAE</sequence>
<dbReference type="Proteomes" id="UP000014257">
    <property type="component" value="Unassembled WGS sequence"/>
</dbReference>
<evidence type="ECO:0000313" key="2">
    <source>
        <dbReference type="Proteomes" id="UP000014257"/>
    </source>
</evidence>
<comment type="caution">
    <text evidence="1">The sequence shown here is derived from an EMBL/GenBank/DDBJ whole genome shotgun (WGS) entry which is preliminary data.</text>
</comment>